<accession>A0AAE1A8V5</accession>
<gene>
    <name evidence="1" type="ORF">RRG08_046939</name>
</gene>
<dbReference type="EMBL" id="JAWDGP010002436">
    <property type="protein sequence ID" value="KAK3783145.1"/>
    <property type="molecule type" value="Genomic_DNA"/>
</dbReference>
<comment type="caution">
    <text evidence="1">The sequence shown here is derived from an EMBL/GenBank/DDBJ whole genome shotgun (WGS) entry which is preliminary data.</text>
</comment>
<dbReference type="Proteomes" id="UP001283361">
    <property type="component" value="Unassembled WGS sequence"/>
</dbReference>
<keyword evidence="2" id="KW-1185">Reference proteome</keyword>
<evidence type="ECO:0000313" key="1">
    <source>
        <dbReference type="EMBL" id="KAK3783145.1"/>
    </source>
</evidence>
<dbReference type="AlphaFoldDB" id="A0AAE1A8V5"/>
<sequence length="107" mass="12245">MSRENMAEPPSPVSKQSAEYSLDNSFIEQSSRYYSSCLTDQTRLIKTRSKSRVIREQGQSFSHHSTSPTVKSAAVKSSDARARFKSVWFSEFAKIIFRPQGRFCQQL</sequence>
<protein>
    <submittedName>
        <fullName evidence="1">Uncharacterized protein</fullName>
    </submittedName>
</protein>
<proteinExistence type="predicted"/>
<organism evidence="1 2">
    <name type="scientific">Elysia crispata</name>
    <name type="common">lettuce slug</name>
    <dbReference type="NCBI Taxonomy" id="231223"/>
    <lineage>
        <taxon>Eukaryota</taxon>
        <taxon>Metazoa</taxon>
        <taxon>Spiralia</taxon>
        <taxon>Lophotrochozoa</taxon>
        <taxon>Mollusca</taxon>
        <taxon>Gastropoda</taxon>
        <taxon>Heterobranchia</taxon>
        <taxon>Euthyneura</taxon>
        <taxon>Panpulmonata</taxon>
        <taxon>Sacoglossa</taxon>
        <taxon>Placobranchoidea</taxon>
        <taxon>Plakobranchidae</taxon>
        <taxon>Elysia</taxon>
    </lineage>
</organism>
<evidence type="ECO:0000313" key="2">
    <source>
        <dbReference type="Proteomes" id="UP001283361"/>
    </source>
</evidence>
<name>A0AAE1A8V5_9GAST</name>
<reference evidence="1" key="1">
    <citation type="journal article" date="2023" name="G3 (Bethesda)">
        <title>A reference genome for the long-term kleptoplast-retaining sea slug Elysia crispata morphotype clarki.</title>
        <authorList>
            <person name="Eastman K.E."/>
            <person name="Pendleton A.L."/>
            <person name="Shaikh M.A."/>
            <person name="Suttiyut T."/>
            <person name="Ogas R."/>
            <person name="Tomko P."/>
            <person name="Gavelis G."/>
            <person name="Widhalm J.R."/>
            <person name="Wisecaver J.H."/>
        </authorList>
    </citation>
    <scope>NUCLEOTIDE SEQUENCE</scope>
    <source>
        <strain evidence="1">ECLA1</strain>
    </source>
</reference>